<keyword evidence="6" id="KW-1133">Transmembrane helix</keyword>
<dbReference type="PROSITE" id="PS50109">
    <property type="entry name" value="HIS_KIN"/>
    <property type="match status" value="1"/>
</dbReference>
<dbReference type="InterPro" id="IPR004358">
    <property type="entry name" value="Sig_transdc_His_kin-like_C"/>
</dbReference>
<gene>
    <name evidence="8" type="ORF">HHU12_06505</name>
</gene>
<dbReference type="Proteomes" id="UP000576082">
    <property type="component" value="Unassembled WGS sequence"/>
</dbReference>
<protein>
    <recommendedName>
        <fullName evidence="2">histidine kinase</fullName>
        <ecNumber evidence="2">2.7.13.3</ecNumber>
    </recommendedName>
</protein>
<keyword evidence="4 8" id="KW-0418">Kinase</keyword>
<dbReference type="InterPro" id="IPR005467">
    <property type="entry name" value="His_kinase_dom"/>
</dbReference>
<dbReference type="SUPFAM" id="SSF47384">
    <property type="entry name" value="Homodimeric domain of signal transducing histidine kinase"/>
    <property type="match status" value="1"/>
</dbReference>
<dbReference type="InterPro" id="IPR050736">
    <property type="entry name" value="Sensor_HK_Regulatory"/>
</dbReference>
<evidence type="ECO:0000256" key="3">
    <source>
        <dbReference type="ARBA" id="ARBA00022679"/>
    </source>
</evidence>
<dbReference type="AlphaFoldDB" id="A0A7X9P144"/>
<keyword evidence="5" id="KW-0902">Two-component regulatory system</keyword>
<dbReference type="InterPro" id="IPR003594">
    <property type="entry name" value="HATPase_dom"/>
</dbReference>
<evidence type="ECO:0000313" key="8">
    <source>
        <dbReference type="EMBL" id="NME67611.1"/>
    </source>
</evidence>
<dbReference type="InterPro" id="IPR036097">
    <property type="entry name" value="HisK_dim/P_sf"/>
</dbReference>
<dbReference type="InterPro" id="IPR036890">
    <property type="entry name" value="HATPase_C_sf"/>
</dbReference>
<dbReference type="InterPro" id="IPR019734">
    <property type="entry name" value="TPR_rpt"/>
</dbReference>
<comment type="catalytic activity">
    <reaction evidence="1">
        <text>ATP + protein L-histidine = ADP + protein N-phospho-L-histidine.</text>
        <dbReference type="EC" id="2.7.13.3"/>
    </reaction>
</comment>
<accession>A0A7X9P144</accession>
<evidence type="ECO:0000256" key="5">
    <source>
        <dbReference type="ARBA" id="ARBA00023012"/>
    </source>
</evidence>
<dbReference type="Pfam" id="PF02518">
    <property type="entry name" value="HATPase_c"/>
    <property type="match status" value="1"/>
</dbReference>
<feature type="transmembrane region" description="Helical" evidence="6">
    <location>
        <begin position="419"/>
        <end position="439"/>
    </location>
</feature>
<keyword evidence="3" id="KW-0808">Transferase</keyword>
<dbReference type="InterPro" id="IPR011990">
    <property type="entry name" value="TPR-like_helical_dom_sf"/>
</dbReference>
<keyword evidence="9" id="KW-1185">Reference proteome</keyword>
<dbReference type="SUPFAM" id="SSF48452">
    <property type="entry name" value="TPR-like"/>
    <property type="match status" value="2"/>
</dbReference>
<evidence type="ECO:0000313" key="9">
    <source>
        <dbReference type="Proteomes" id="UP000576082"/>
    </source>
</evidence>
<dbReference type="EC" id="2.7.13.3" evidence="2"/>
<organism evidence="8 9">
    <name type="scientific">Flammeovirga aprica JL-4</name>
    <dbReference type="NCBI Taxonomy" id="694437"/>
    <lineage>
        <taxon>Bacteria</taxon>
        <taxon>Pseudomonadati</taxon>
        <taxon>Bacteroidota</taxon>
        <taxon>Cytophagia</taxon>
        <taxon>Cytophagales</taxon>
        <taxon>Flammeovirgaceae</taxon>
        <taxon>Flammeovirga</taxon>
    </lineage>
</organism>
<name>A0A7X9P144_9BACT</name>
<sequence>MINKLPYILSSLIVLLINNVYAEETPKFYNDSAEDLFYDSPLESYKMAEKALVMATNMSSTHEIVRAYVNLSRYYTFKENYQRSLDSLYVGVEYINEIPRETAEQLLLSISQNHLILHSNNLTFDQFINSNDEEVFWRKNYNVLIKLSAYYYNNYSYLNANDNLQKALVLAQNLNDSSCIAEVNYQIGRLAVAIEKYDRSLVYFDKALPYTIASKDSLRASKIYSYMGESQMLLKEYSTADSLFLLALSFSSKSTKNHYLVLKNLGKFNFNQGKYAVSKSYYLQALGNMGNNYDSDKAFIFNELGDISLLDHQLAESKMYYDSAIWYSKRFQDFKNLEEALVGLSEVAVKRKDFKLSNELLKNSKIAQSKSTEQKEMEAISYSNAYFDTYFKELQIIDLRQDKYIKDLILEQEKEKTSLLIVLLIVVLLGGVLLVLWFIQTRKNAKLEREKAKVARDHNEELMMINSVLSQSQKELLNANQIKDRMFSVIGHDAKGPLISVRNQVFGLIGKVDKESTVYEELVNSEILIDNVIRLINDLLNWAMLQDEKIELNIEKVDFKEILEANLSLYQQVIDRKKIVFDIDLPSNTILDTDYQLLSFSVRNLLSNAMKYSPEGGEIKILSQRTESSFTLSITDHGPGITEEKMDSIFRMPESFVAPSPDREGLGFGLPMTARFVKLLKGEISLKSELKQGSTFSLEIPCLK</sequence>
<reference evidence="8 9" key="1">
    <citation type="submission" date="2020-04" db="EMBL/GenBank/DDBJ databases">
        <title>Flammeovirga sp. SR4, a novel species isolated from seawater.</title>
        <authorList>
            <person name="Wang X."/>
        </authorList>
    </citation>
    <scope>NUCLEOTIDE SEQUENCE [LARGE SCALE GENOMIC DNA]</scope>
    <source>
        <strain evidence="8 9">ATCC 23126</strain>
    </source>
</reference>
<dbReference type="Gene3D" id="1.25.40.10">
    <property type="entry name" value="Tetratricopeptide repeat domain"/>
    <property type="match status" value="2"/>
</dbReference>
<evidence type="ECO:0000256" key="1">
    <source>
        <dbReference type="ARBA" id="ARBA00000085"/>
    </source>
</evidence>
<dbReference type="PRINTS" id="PR00344">
    <property type="entry name" value="BCTRLSENSOR"/>
</dbReference>
<evidence type="ECO:0000256" key="2">
    <source>
        <dbReference type="ARBA" id="ARBA00012438"/>
    </source>
</evidence>
<dbReference type="EMBL" id="JABANE010000012">
    <property type="protein sequence ID" value="NME67611.1"/>
    <property type="molecule type" value="Genomic_DNA"/>
</dbReference>
<evidence type="ECO:0000256" key="4">
    <source>
        <dbReference type="ARBA" id="ARBA00022777"/>
    </source>
</evidence>
<keyword evidence="6" id="KW-0812">Transmembrane</keyword>
<comment type="caution">
    <text evidence="8">The sequence shown here is derived from an EMBL/GenBank/DDBJ whole genome shotgun (WGS) entry which is preliminary data.</text>
</comment>
<dbReference type="SMART" id="SM00028">
    <property type="entry name" value="TPR"/>
    <property type="match status" value="4"/>
</dbReference>
<dbReference type="PANTHER" id="PTHR43711:SF28">
    <property type="entry name" value="SENSOR HISTIDINE KINASE YXDK"/>
    <property type="match status" value="1"/>
</dbReference>
<keyword evidence="6" id="KW-0472">Membrane</keyword>
<evidence type="ECO:0000259" key="7">
    <source>
        <dbReference type="PROSITE" id="PS50109"/>
    </source>
</evidence>
<dbReference type="GO" id="GO:0000155">
    <property type="term" value="F:phosphorelay sensor kinase activity"/>
    <property type="evidence" value="ECO:0007669"/>
    <property type="project" value="InterPro"/>
</dbReference>
<dbReference type="SUPFAM" id="SSF55874">
    <property type="entry name" value="ATPase domain of HSP90 chaperone/DNA topoisomerase II/histidine kinase"/>
    <property type="match status" value="1"/>
</dbReference>
<feature type="domain" description="Histidine kinase" evidence="7">
    <location>
        <begin position="489"/>
        <end position="704"/>
    </location>
</feature>
<dbReference type="SMART" id="SM00387">
    <property type="entry name" value="HATPase_c"/>
    <property type="match status" value="1"/>
</dbReference>
<dbReference type="RefSeq" id="WP_169655948.1">
    <property type="nucleotide sequence ID" value="NZ_JABANE010000012.1"/>
</dbReference>
<evidence type="ECO:0000256" key="6">
    <source>
        <dbReference type="SAM" id="Phobius"/>
    </source>
</evidence>
<proteinExistence type="predicted"/>
<dbReference type="PANTHER" id="PTHR43711">
    <property type="entry name" value="TWO-COMPONENT HISTIDINE KINASE"/>
    <property type="match status" value="1"/>
</dbReference>
<dbReference type="Gene3D" id="3.30.565.10">
    <property type="entry name" value="Histidine kinase-like ATPase, C-terminal domain"/>
    <property type="match status" value="1"/>
</dbReference>